<evidence type="ECO:0000256" key="2">
    <source>
        <dbReference type="ARBA" id="ARBA00022679"/>
    </source>
</evidence>
<dbReference type="Proteomes" id="UP000323000">
    <property type="component" value="Chromosome 8"/>
</dbReference>
<protein>
    <recommendedName>
        <fullName evidence="6">Spermidine hydroxycinnamoyl transferase</fullName>
    </recommendedName>
</protein>
<dbReference type="GO" id="GO:0016747">
    <property type="term" value="F:acyltransferase activity, transferring groups other than amino-acyl groups"/>
    <property type="evidence" value="ECO:0007669"/>
    <property type="project" value="TreeGrafter"/>
</dbReference>
<dbReference type="InterPro" id="IPR050317">
    <property type="entry name" value="Plant_Fungal_Acyltransferase"/>
</dbReference>
<comment type="caution">
    <text evidence="4">The sequence shown here is derived from an EMBL/GenBank/DDBJ whole genome shotgun (WGS) entry which is preliminary data.</text>
</comment>
<dbReference type="FunFam" id="3.30.559.10:FF:000008">
    <property type="entry name" value="Tryptamine hydroxycinnamoyl transferase"/>
    <property type="match status" value="1"/>
</dbReference>
<dbReference type="AlphaFoldDB" id="A0A5C7HGM5"/>
<dbReference type="InterPro" id="IPR023213">
    <property type="entry name" value="CAT-like_dom_sf"/>
</dbReference>
<dbReference type="OrthoDB" id="671439at2759"/>
<name>A0A5C7HGM5_9ROSI</name>
<gene>
    <name evidence="4" type="ORF">EZV62_017543</name>
</gene>
<sequence length="451" mass="50006">MVVSYKSSYTVKPAEPTWTGSLSLSEWDQIGSITHVLTIYFYQSSQKLLIDTVITTLKDSLSRALVHFYPLAGRLRWKGHGRLELVCNAAGVQFIEAESQSKLDSFGDFSPSPEYDFLIPSVDYTIPIQELPLLIVQVTKFQCGGISLGFTISHAVVDGQGALHFILEWARIARGEALAVPPIIDRKLLRAGDPPVLSGPNLDHKEFNHPPLLIGQTNNIEERKKKTTVAMLKLTKSQVDKLKNMATNKSLNTGRPYSRYETIAGHIWRCACKARDHKPEQPTALAVCVDSRSRLQPPLPPGYFGNATLDVIAVSSSGELISKPLGYAASKIRKAITTVNDEYVRSGIEFLKSQADLTKFQDLHALRGDDGPFYGNPNVEVVSWLTLPIYGLDFGWGREVYMGPGTHREFDGGSLLLPSHDDHEDGSLVVALCLQVSHMEAFKNHFYQDII</sequence>
<evidence type="ECO:0000313" key="4">
    <source>
        <dbReference type="EMBL" id="TXG56230.1"/>
    </source>
</evidence>
<dbReference type="Pfam" id="PF02458">
    <property type="entry name" value="Transferase"/>
    <property type="match status" value="1"/>
</dbReference>
<dbReference type="PANTHER" id="PTHR31642">
    <property type="entry name" value="TRICHOTHECENE 3-O-ACETYLTRANSFERASE"/>
    <property type="match status" value="1"/>
</dbReference>
<comment type="similarity">
    <text evidence="1">Belongs to the plant acyltransferase family.</text>
</comment>
<dbReference type="EMBL" id="VAHF01000008">
    <property type="protein sequence ID" value="TXG56230.1"/>
    <property type="molecule type" value="Genomic_DNA"/>
</dbReference>
<reference evidence="5" key="1">
    <citation type="journal article" date="2019" name="Gigascience">
        <title>De novo genome assembly of the endangered Acer yangbiense, a plant species with extremely small populations endemic to Yunnan Province, China.</title>
        <authorList>
            <person name="Yang J."/>
            <person name="Wariss H.M."/>
            <person name="Tao L."/>
            <person name="Zhang R."/>
            <person name="Yun Q."/>
            <person name="Hollingsworth P."/>
            <person name="Dao Z."/>
            <person name="Luo G."/>
            <person name="Guo H."/>
            <person name="Ma Y."/>
            <person name="Sun W."/>
        </authorList>
    </citation>
    <scope>NUCLEOTIDE SEQUENCE [LARGE SCALE GENOMIC DNA]</scope>
    <source>
        <strain evidence="5">cv. Malutang</strain>
    </source>
</reference>
<evidence type="ECO:0000256" key="1">
    <source>
        <dbReference type="ARBA" id="ARBA00009861"/>
    </source>
</evidence>
<evidence type="ECO:0000313" key="5">
    <source>
        <dbReference type="Proteomes" id="UP000323000"/>
    </source>
</evidence>
<keyword evidence="3" id="KW-0012">Acyltransferase</keyword>
<evidence type="ECO:0008006" key="6">
    <source>
        <dbReference type="Google" id="ProtNLM"/>
    </source>
</evidence>
<organism evidence="4 5">
    <name type="scientific">Acer yangbiense</name>
    <dbReference type="NCBI Taxonomy" id="1000413"/>
    <lineage>
        <taxon>Eukaryota</taxon>
        <taxon>Viridiplantae</taxon>
        <taxon>Streptophyta</taxon>
        <taxon>Embryophyta</taxon>
        <taxon>Tracheophyta</taxon>
        <taxon>Spermatophyta</taxon>
        <taxon>Magnoliopsida</taxon>
        <taxon>eudicotyledons</taxon>
        <taxon>Gunneridae</taxon>
        <taxon>Pentapetalae</taxon>
        <taxon>rosids</taxon>
        <taxon>malvids</taxon>
        <taxon>Sapindales</taxon>
        <taxon>Sapindaceae</taxon>
        <taxon>Hippocastanoideae</taxon>
        <taxon>Acereae</taxon>
        <taxon>Acer</taxon>
    </lineage>
</organism>
<accession>A0A5C7HGM5</accession>
<dbReference type="PANTHER" id="PTHR31642:SF324">
    <property type="entry name" value="SPERMIDINE HYDROXYCINNAMOYL TRANSFERASE"/>
    <property type="match status" value="1"/>
</dbReference>
<keyword evidence="2" id="KW-0808">Transferase</keyword>
<evidence type="ECO:0000256" key="3">
    <source>
        <dbReference type="ARBA" id="ARBA00023315"/>
    </source>
</evidence>
<proteinExistence type="inferred from homology"/>
<dbReference type="Gene3D" id="3.30.559.10">
    <property type="entry name" value="Chloramphenicol acetyltransferase-like domain"/>
    <property type="match status" value="2"/>
</dbReference>
<keyword evidence="5" id="KW-1185">Reference proteome</keyword>